<dbReference type="Gene3D" id="3.40.50.2300">
    <property type="match status" value="1"/>
</dbReference>
<protein>
    <submittedName>
        <fullName evidence="4">PleD family two-component system response regulator</fullName>
    </submittedName>
</protein>
<dbReference type="InterPro" id="IPR001789">
    <property type="entry name" value="Sig_transdc_resp-reg_receiver"/>
</dbReference>
<comment type="caution">
    <text evidence="4">The sequence shown here is derived from an EMBL/GenBank/DDBJ whole genome shotgun (WGS) entry which is preliminary data.</text>
</comment>
<evidence type="ECO:0000256" key="1">
    <source>
        <dbReference type="ARBA" id="ARBA00022553"/>
    </source>
</evidence>
<dbReference type="SMART" id="SM00448">
    <property type="entry name" value="REC"/>
    <property type="match status" value="1"/>
</dbReference>
<dbReference type="EMBL" id="JBHSUS010000001">
    <property type="protein sequence ID" value="MFC6440688.1"/>
    <property type="molecule type" value="Genomic_DNA"/>
</dbReference>
<sequence length="375" mass="42782">MDDSRPRILIVDDSTIDIQIILNCLQDEYQVTVAKSGEQAMNLLAQMPAPPQVILLDVMMPGMSGYETCQQIKQQQDTADVDVIFISANQGADEMLRGYESGGSDYLCKPVIIEEVQQKVRLAVERNKHRVAQSQQAKDYLRTAMTAIHDLGDQGVIIHFLRESFACPSIQDLCRLMHDAIASMQLNASVQIRTPWETYHYMGDESPPPLEVELLKKLRDSGRINQVGRRLIMNHDAVSLLIKNMPVDDEDRCGRIRDHLALLLDGAVSRFETLLVHTEILSILQDIQDSMTTMHYQQNKNKQRSIEIMDALTQDIHKIVVNEHMTEQQEQTLLDTIERHSDEIFQAYEEGLQMDEQFSHIVNHLQRAIRPKGGQ</sequence>
<name>A0ABW1XN34_9ALTE</name>
<evidence type="ECO:0000313" key="4">
    <source>
        <dbReference type="EMBL" id="MFC6440688.1"/>
    </source>
</evidence>
<dbReference type="PANTHER" id="PTHR44591:SF3">
    <property type="entry name" value="RESPONSE REGULATORY DOMAIN-CONTAINING PROTEIN"/>
    <property type="match status" value="1"/>
</dbReference>
<dbReference type="PANTHER" id="PTHR44591">
    <property type="entry name" value="STRESS RESPONSE REGULATOR PROTEIN 1"/>
    <property type="match status" value="1"/>
</dbReference>
<dbReference type="RefSeq" id="WP_131259645.1">
    <property type="nucleotide sequence ID" value="NZ_JBHSUS010000001.1"/>
</dbReference>
<dbReference type="Proteomes" id="UP001596364">
    <property type="component" value="Unassembled WGS sequence"/>
</dbReference>
<feature type="domain" description="Response regulatory" evidence="3">
    <location>
        <begin position="7"/>
        <end position="124"/>
    </location>
</feature>
<feature type="modified residue" description="4-aspartylphosphate" evidence="2">
    <location>
        <position position="57"/>
    </location>
</feature>
<evidence type="ECO:0000259" key="3">
    <source>
        <dbReference type="PROSITE" id="PS50110"/>
    </source>
</evidence>
<dbReference type="Pfam" id="PF00072">
    <property type="entry name" value="Response_reg"/>
    <property type="match status" value="1"/>
</dbReference>
<reference evidence="5" key="1">
    <citation type="journal article" date="2019" name="Int. J. Syst. Evol. Microbiol.">
        <title>The Global Catalogue of Microorganisms (GCM) 10K type strain sequencing project: providing services to taxonomists for standard genome sequencing and annotation.</title>
        <authorList>
            <consortium name="The Broad Institute Genomics Platform"/>
            <consortium name="The Broad Institute Genome Sequencing Center for Infectious Disease"/>
            <person name="Wu L."/>
            <person name="Ma J."/>
        </authorList>
    </citation>
    <scope>NUCLEOTIDE SEQUENCE [LARGE SCALE GENOMIC DNA]</scope>
    <source>
        <strain evidence="5">CGMCC 1.16031</strain>
    </source>
</reference>
<gene>
    <name evidence="4" type="ORF">ACFP85_11090</name>
</gene>
<proteinExistence type="predicted"/>
<accession>A0ABW1XN34</accession>
<dbReference type="InterPro" id="IPR011006">
    <property type="entry name" value="CheY-like_superfamily"/>
</dbReference>
<evidence type="ECO:0000313" key="5">
    <source>
        <dbReference type="Proteomes" id="UP001596364"/>
    </source>
</evidence>
<keyword evidence="5" id="KW-1185">Reference proteome</keyword>
<keyword evidence="1 2" id="KW-0597">Phosphoprotein</keyword>
<dbReference type="InterPro" id="IPR050595">
    <property type="entry name" value="Bact_response_regulator"/>
</dbReference>
<organism evidence="4 5">
    <name type="scientific">Pseudobowmanella zhangzhouensis</name>
    <dbReference type="NCBI Taxonomy" id="1537679"/>
    <lineage>
        <taxon>Bacteria</taxon>
        <taxon>Pseudomonadati</taxon>
        <taxon>Pseudomonadota</taxon>
        <taxon>Gammaproteobacteria</taxon>
        <taxon>Alteromonadales</taxon>
        <taxon>Alteromonadaceae</taxon>
    </lineage>
</organism>
<evidence type="ECO:0000256" key="2">
    <source>
        <dbReference type="PROSITE-ProRule" id="PRU00169"/>
    </source>
</evidence>
<dbReference type="PROSITE" id="PS50110">
    <property type="entry name" value="RESPONSE_REGULATORY"/>
    <property type="match status" value="1"/>
</dbReference>
<dbReference type="SUPFAM" id="SSF52172">
    <property type="entry name" value="CheY-like"/>
    <property type="match status" value="1"/>
</dbReference>